<dbReference type="HAMAP" id="MF_00676">
    <property type="entry name" value="UPF0260"/>
    <property type="match status" value="1"/>
</dbReference>
<dbReference type="EMBL" id="AFOC01000141">
    <property type="protein sequence ID" value="EGV49884.1"/>
    <property type="molecule type" value="Genomic_DNA"/>
</dbReference>
<gene>
    <name evidence="2" type="ORF">Rifp1Sym_fj00060</name>
</gene>
<reference evidence="2" key="1">
    <citation type="journal article" date="2011" name="ISME J.">
        <title>The endosymbionts of the deep-sea tubeworms Riftia pachyptila and Tevnia jerichonana share an identical physiology as revealed by proteogenomic analyses.</title>
        <authorList>
            <person name="Gardebrecht A."/>
            <person name="Markert S."/>
            <person name="Felbeck H."/>
            <person name="Thuermer A."/>
            <person name="Albrecht D."/>
            <person name="Wollherr A."/>
            <person name="Kabisch J."/>
            <person name="Lehmann R."/>
            <person name="Daniel R."/>
            <person name="Liesegang H."/>
            <person name="Hecker M."/>
            <person name="Sievert S.M."/>
            <person name="Schweder T."/>
        </authorList>
    </citation>
    <scope>NUCLEOTIDE SEQUENCE [LARGE SCALE GENOMIC DNA]</scope>
</reference>
<proteinExistence type="inferred from homology"/>
<dbReference type="Proteomes" id="UP000004491">
    <property type="component" value="Unassembled WGS sequence"/>
</dbReference>
<sequence>MEPGQCATPSTAAGSIVTIPFWRSKPLEQLSASEWELLCDGCAKCCLQKLEDAETREIYFTNVVCDLLDLDSCRCSRYQERSTLVPSCITLTPKDLDDPYWLPSTCAYRLLAEGAELPSWHPLRSHDPHSVAAAGHTICGRVVPEAEADDLEYHLIDWVQA</sequence>
<dbReference type="PATRIC" id="fig|1048808.3.peg.3179"/>
<keyword evidence="3" id="KW-1185">Reference proteome</keyword>
<dbReference type="PANTHER" id="PTHR37421:SF1">
    <property type="entry name" value="UPF0260 PROTEIN YCGN"/>
    <property type="match status" value="1"/>
</dbReference>
<comment type="similarity">
    <text evidence="1">Belongs to the UPF0260 family.</text>
</comment>
<dbReference type="InterPro" id="IPR005358">
    <property type="entry name" value="Puta_zinc/iron-chelating_dom"/>
</dbReference>
<evidence type="ECO:0000313" key="3">
    <source>
        <dbReference type="Proteomes" id="UP000004491"/>
    </source>
</evidence>
<organism evidence="2 3">
    <name type="scientific">endosymbiont of Riftia pachyptila</name>
    <name type="common">vent Ph05</name>
    <dbReference type="NCBI Taxonomy" id="1048808"/>
    <lineage>
        <taxon>Bacteria</taxon>
        <taxon>Pseudomonadati</taxon>
        <taxon>Pseudomonadota</taxon>
        <taxon>Gammaproteobacteria</taxon>
        <taxon>sulfur-oxidizing symbionts</taxon>
    </lineage>
</organism>
<name>G2DHM6_9GAMM</name>
<dbReference type="InterPro" id="IPR008228">
    <property type="entry name" value="UCP006173"/>
</dbReference>
<comment type="caution">
    <text evidence="2">The sequence shown here is derived from an EMBL/GenBank/DDBJ whole genome shotgun (WGS) entry which is preliminary data.</text>
</comment>
<dbReference type="PIRSF" id="PIRSF006173">
    <property type="entry name" value="UCP006173"/>
    <property type="match status" value="1"/>
</dbReference>
<evidence type="ECO:0000313" key="2">
    <source>
        <dbReference type="EMBL" id="EGV49884.1"/>
    </source>
</evidence>
<dbReference type="NCBIfam" id="NF003507">
    <property type="entry name" value="PRK05170.2-5"/>
    <property type="match status" value="1"/>
</dbReference>
<dbReference type="PANTHER" id="PTHR37421">
    <property type="entry name" value="UPF0260 PROTEIN YCGN"/>
    <property type="match status" value="1"/>
</dbReference>
<evidence type="ECO:0000256" key="1">
    <source>
        <dbReference type="HAMAP-Rule" id="MF_00676"/>
    </source>
</evidence>
<protein>
    <recommendedName>
        <fullName evidence="1">UPF0260 protein Rifp1Sym_fj00060</fullName>
    </recommendedName>
</protein>
<dbReference type="NCBIfam" id="NF003501">
    <property type="entry name" value="PRK05170.1-5"/>
    <property type="match status" value="1"/>
</dbReference>
<dbReference type="Pfam" id="PF03692">
    <property type="entry name" value="CxxCxxCC"/>
    <property type="match status" value="1"/>
</dbReference>
<dbReference type="AlphaFoldDB" id="G2DHM6"/>
<accession>G2DHM6</accession>